<dbReference type="EMBL" id="KV784355">
    <property type="protein sequence ID" value="OEU20264.1"/>
    <property type="molecule type" value="Genomic_DNA"/>
</dbReference>
<evidence type="ECO:0000313" key="3">
    <source>
        <dbReference type="EMBL" id="OEU20264.1"/>
    </source>
</evidence>
<dbReference type="AlphaFoldDB" id="A0A1E7FQ73"/>
<reference evidence="3 4" key="1">
    <citation type="submission" date="2016-09" db="EMBL/GenBank/DDBJ databases">
        <title>Extensive genetic diversity and differential bi-allelic expression allows diatom success in the polar Southern Ocean.</title>
        <authorList>
            <consortium name="DOE Joint Genome Institute"/>
            <person name="Mock T."/>
            <person name="Otillar R.P."/>
            <person name="Strauss J."/>
            <person name="Dupont C."/>
            <person name="Frickenhaus S."/>
            <person name="Maumus F."/>
            <person name="Mcmullan M."/>
            <person name="Sanges R."/>
            <person name="Schmutz J."/>
            <person name="Toseland A."/>
            <person name="Valas R."/>
            <person name="Veluchamy A."/>
            <person name="Ward B.J."/>
            <person name="Allen A."/>
            <person name="Barry K."/>
            <person name="Falciatore A."/>
            <person name="Ferrante M."/>
            <person name="Fortunato A.E."/>
            <person name="Gloeckner G."/>
            <person name="Gruber A."/>
            <person name="Hipkin R."/>
            <person name="Janech M."/>
            <person name="Kroth P."/>
            <person name="Leese F."/>
            <person name="Lindquist E."/>
            <person name="Lyon B.R."/>
            <person name="Martin J."/>
            <person name="Mayer C."/>
            <person name="Parker M."/>
            <person name="Quesneville H."/>
            <person name="Raymond J."/>
            <person name="Uhlig C."/>
            <person name="Valentin K.U."/>
            <person name="Worden A.Z."/>
            <person name="Armbrust E.V."/>
            <person name="Bowler C."/>
            <person name="Green B."/>
            <person name="Moulton V."/>
            <person name="Van Oosterhout C."/>
            <person name="Grigoriev I."/>
        </authorList>
    </citation>
    <scope>NUCLEOTIDE SEQUENCE [LARGE SCALE GENOMIC DNA]</scope>
    <source>
        <strain evidence="3 4">CCMP1102</strain>
    </source>
</reference>
<protein>
    <submittedName>
        <fullName evidence="3">Uncharacterized protein</fullName>
    </submittedName>
</protein>
<feature type="signal peptide" evidence="2">
    <location>
        <begin position="1"/>
        <end position="16"/>
    </location>
</feature>
<gene>
    <name evidence="3" type="ORF">FRACYDRAFT_236337</name>
</gene>
<keyword evidence="4" id="KW-1185">Reference proteome</keyword>
<dbReference type="OrthoDB" id="49485at2759"/>
<evidence type="ECO:0000313" key="4">
    <source>
        <dbReference type="Proteomes" id="UP000095751"/>
    </source>
</evidence>
<feature type="compositionally biased region" description="Low complexity" evidence="1">
    <location>
        <begin position="399"/>
        <end position="428"/>
    </location>
</feature>
<evidence type="ECO:0000256" key="1">
    <source>
        <dbReference type="SAM" id="MobiDB-lite"/>
    </source>
</evidence>
<dbReference type="KEGG" id="fcy:FRACYDRAFT_236337"/>
<name>A0A1E7FQ73_9STRA</name>
<feature type="region of interest" description="Disordered" evidence="1">
    <location>
        <begin position="473"/>
        <end position="527"/>
    </location>
</feature>
<feature type="chain" id="PRO_5009193472" evidence="2">
    <location>
        <begin position="17"/>
        <end position="558"/>
    </location>
</feature>
<dbReference type="Proteomes" id="UP000095751">
    <property type="component" value="Unassembled WGS sequence"/>
</dbReference>
<feature type="compositionally biased region" description="Acidic residues" evidence="1">
    <location>
        <begin position="438"/>
        <end position="449"/>
    </location>
</feature>
<feature type="region of interest" description="Disordered" evidence="1">
    <location>
        <begin position="399"/>
        <end position="458"/>
    </location>
</feature>
<dbReference type="InParanoid" id="A0A1E7FQ73"/>
<keyword evidence="2" id="KW-0732">Signal</keyword>
<proteinExistence type="predicted"/>
<sequence>MLGVVFLMVVTTTTKSSNLSVVEAFQSTTVSSFRPLASCHDRQCNYNYNYNNKRGRIRRRKHQLFALVYGTDGKVVKDENQFGYNKISGGDIDEHSFLLESLRNYDSNNLFWTKIACAFAPPPHNRLTSDLVKEATLMKVGNTNFDIAIAVPTNNNNGSGGGDQLVQILVTVGFPQAIDLENIINPQDKLSALIQQVHVLDGHATDRLASIQKQQQVGFNDEYYYERIVIEKNWLERLQKEPTIPDKSTESQSQVYYPDWWTTIELPESSLELVNECKSLKSLINEDEFEDELRALFVQNYDHVHNDDDNSSSIKNMLVLRAAVSSIGSSGMYLQARVVVITKNENNNDLSNEVILAAAVPFESNPVLRKEFHTVDDVREGVLTLVESVAPMPKPTLPPLSSLLSSGGSMTTTTTVDTTTATTETTFTPFNEQVMKSEDDDNDDDDDEPPQGSAAIATDTIAIKNITATVATTKAEGDDVEEDKEAVTSTTVESSSSLSSPSSSVNDTDTNTDNALRRQQPKSSEEEAKLAAKYGAIEDLGERAYTILCDLNMVKRKI</sequence>
<organism evidence="3 4">
    <name type="scientific">Fragilariopsis cylindrus CCMP1102</name>
    <dbReference type="NCBI Taxonomy" id="635003"/>
    <lineage>
        <taxon>Eukaryota</taxon>
        <taxon>Sar</taxon>
        <taxon>Stramenopiles</taxon>
        <taxon>Ochrophyta</taxon>
        <taxon>Bacillariophyta</taxon>
        <taxon>Bacillariophyceae</taxon>
        <taxon>Bacillariophycidae</taxon>
        <taxon>Bacillariales</taxon>
        <taxon>Bacillariaceae</taxon>
        <taxon>Fragilariopsis</taxon>
    </lineage>
</organism>
<accession>A0A1E7FQ73</accession>
<evidence type="ECO:0000256" key="2">
    <source>
        <dbReference type="SAM" id="SignalP"/>
    </source>
</evidence>
<feature type="compositionally biased region" description="Low complexity" evidence="1">
    <location>
        <begin position="487"/>
        <end position="514"/>
    </location>
</feature>